<keyword evidence="5 11" id="KW-0808">Transferase</keyword>
<keyword evidence="7 11" id="KW-0274">FAD</keyword>
<evidence type="ECO:0000256" key="5">
    <source>
        <dbReference type="ARBA" id="ARBA00022679"/>
    </source>
</evidence>
<evidence type="ECO:0000256" key="2">
    <source>
        <dbReference type="ARBA" id="ARBA00011955"/>
    </source>
</evidence>
<evidence type="ECO:0000256" key="9">
    <source>
        <dbReference type="ARBA" id="ARBA00031306"/>
    </source>
</evidence>
<dbReference type="Gene3D" id="3.10.520.10">
    <property type="entry name" value="ApbE-like domains"/>
    <property type="match status" value="1"/>
</dbReference>
<dbReference type="EMBL" id="JACOGF010000002">
    <property type="protein sequence ID" value="MBC3916914.1"/>
    <property type="molecule type" value="Genomic_DNA"/>
</dbReference>
<dbReference type="GO" id="GO:0016740">
    <property type="term" value="F:transferase activity"/>
    <property type="evidence" value="ECO:0007669"/>
    <property type="project" value="UniProtKB-KW"/>
</dbReference>
<organism evidence="12 13">
    <name type="scientific">Undibacterium hunanense</name>
    <dbReference type="NCBI Taxonomy" id="2762292"/>
    <lineage>
        <taxon>Bacteria</taxon>
        <taxon>Pseudomonadati</taxon>
        <taxon>Pseudomonadota</taxon>
        <taxon>Betaproteobacteria</taxon>
        <taxon>Burkholderiales</taxon>
        <taxon>Oxalobacteraceae</taxon>
        <taxon>Undibacterium</taxon>
    </lineage>
</organism>
<evidence type="ECO:0000256" key="8">
    <source>
        <dbReference type="ARBA" id="ARBA00022842"/>
    </source>
</evidence>
<evidence type="ECO:0000256" key="3">
    <source>
        <dbReference type="ARBA" id="ARBA00016337"/>
    </source>
</evidence>
<dbReference type="SUPFAM" id="SSF143631">
    <property type="entry name" value="ApbE-like"/>
    <property type="match status" value="1"/>
</dbReference>
<dbReference type="PANTHER" id="PTHR30040:SF2">
    <property type="entry name" value="FAD:PROTEIN FMN TRANSFERASE"/>
    <property type="match status" value="1"/>
</dbReference>
<evidence type="ECO:0000256" key="7">
    <source>
        <dbReference type="ARBA" id="ARBA00022827"/>
    </source>
</evidence>
<evidence type="ECO:0000256" key="4">
    <source>
        <dbReference type="ARBA" id="ARBA00022630"/>
    </source>
</evidence>
<proteinExistence type="inferred from homology"/>
<keyword evidence="4 11" id="KW-0285">Flavoprotein</keyword>
<evidence type="ECO:0000256" key="6">
    <source>
        <dbReference type="ARBA" id="ARBA00022723"/>
    </source>
</evidence>
<accession>A0ABR6ZM92</accession>
<reference evidence="12 13" key="1">
    <citation type="submission" date="2020-08" db="EMBL/GenBank/DDBJ databases">
        <title>Novel species isolated from subtropical streams in China.</title>
        <authorList>
            <person name="Lu H."/>
        </authorList>
    </citation>
    <scope>NUCLEOTIDE SEQUENCE [LARGE SCALE GENOMIC DNA]</scope>
    <source>
        <strain evidence="12 13">CY18W</strain>
    </source>
</reference>
<keyword evidence="6 11" id="KW-0479">Metal-binding</keyword>
<evidence type="ECO:0000313" key="12">
    <source>
        <dbReference type="EMBL" id="MBC3916914.1"/>
    </source>
</evidence>
<comment type="caution">
    <text evidence="12">The sequence shown here is derived from an EMBL/GenBank/DDBJ whole genome shotgun (WGS) entry which is preliminary data.</text>
</comment>
<keyword evidence="8 11" id="KW-0460">Magnesium</keyword>
<dbReference type="PANTHER" id="PTHR30040">
    <property type="entry name" value="THIAMINE BIOSYNTHESIS LIPOPROTEIN APBE"/>
    <property type="match status" value="1"/>
</dbReference>
<evidence type="ECO:0000256" key="11">
    <source>
        <dbReference type="PIRNR" id="PIRNR006268"/>
    </source>
</evidence>
<comment type="catalytic activity">
    <reaction evidence="10 11">
        <text>L-threonyl-[protein] + FAD = FMN-L-threonyl-[protein] + AMP + H(+)</text>
        <dbReference type="Rhea" id="RHEA:36847"/>
        <dbReference type="Rhea" id="RHEA-COMP:11060"/>
        <dbReference type="Rhea" id="RHEA-COMP:11061"/>
        <dbReference type="ChEBI" id="CHEBI:15378"/>
        <dbReference type="ChEBI" id="CHEBI:30013"/>
        <dbReference type="ChEBI" id="CHEBI:57692"/>
        <dbReference type="ChEBI" id="CHEBI:74257"/>
        <dbReference type="ChEBI" id="CHEBI:456215"/>
        <dbReference type="EC" id="2.7.1.180"/>
    </reaction>
</comment>
<evidence type="ECO:0000256" key="10">
    <source>
        <dbReference type="ARBA" id="ARBA00048540"/>
    </source>
</evidence>
<dbReference type="RefSeq" id="WP_186946143.1">
    <property type="nucleotide sequence ID" value="NZ_JACOGF010000002.1"/>
</dbReference>
<comment type="cofactor">
    <cofactor evidence="1">
        <name>Mg(2+)</name>
        <dbReference type="ChEBI" id="CHEBI:18420"/>
    </cofactor>
</comment>
<evidence type="ECO:0000256" key="1">
    <source>
        <dbReference type="ARBA" id="ARBA00001946"/>
    </source>
</evidence>
<dbReference type="InterPro" id="IPR003374">
    <property type="entry name" value="ApbE-like_sf"/>
</dbReference>
<keyword evidence="13" id="KW-1185">Reference proteome</keyword>
<dbReference type="InterPro" id="IPR024932">
    <property type="entry name" value="ApbE"/>
</dbReference>
<gene>
    <name evidence="12" type="ORF">H8L32_05445</name>
</gene>
<dbReference type="Proteomes" id="UP000650424">
    <property type="component" value="Unassembled WGS sequence"/>
</dbReference>
<sequence length="339" mass="36794">MRRVFIPLEASEPSAPAAGAQNLTLTGASMGTSWHVQLLSDGKHEHAVLEAGIQAGIQRVLDQVVMQMSTWDPASDLCVYNRAHAGSWQQLPGEFFKVVDYSLYLSQQTAGAFDITAGKLVDLWGFGPTGKRATAPEPSQIQTAMEAGNWKALELDHIKHRLLQPGGIALDLSSIAKGFAVDQVARFLESLSISSYLVELGGELRGLGMKADMSPWWVAIESPGDMQASEPKKEYMVALHELSVATSGDYRQYFEQDGQRYAHTLDPRTGYPVTNELASVTVLHPQCMVADALATALTVLGSEDGLAYANQHHIAALFLQRNGTHLEEKMSAALTAMLD</sequence>
<dbReference type="EC" id="2.7.1.180" evidence="2 11"/>
<protein>
    <recommendedName>
        <fullName evidence="3 11">FAD:protein FMN transferase</fullName>
        <ecNumber evidence="2 11">2.7.1.180</ecNumber>
    </recommendedName>
    <alternativeName>
        <fullName evidence="9 11">Flavin transferase</fullName>
    </alternativeName>
</protein>
<comment type="similarity">
    <text evidence="11">Belongs to the ApbE family.</text>
</comment>
<evidence type="ECO:0000313" key="13">
    <source>
        <dbReference type="Proteomes" id="UP000650424"/>
    </source>
</evidence>
<name>A0ABR6ZM92_9BURK</name>
<dbReference type="PIRSF" id="PIRSF006268">
    <property type="entry name" value="ApbE"/>
    <property type="match status" value="1"/>
</dbReference>
<dbReference type="Pfam" id="PF02424">
    <property type="entry name" value="ApbE"/>
    <property type="match status" value="1"/>
</dbReference>